<dbReference type="STRING" id="130081.M2Y8K3"/>
<dbReference type="OrthoDB" id="21192at2759"/>
<dbReference type="PROSITE" id="PS00972">
    <property type="entry name" value="USP_1"/>
    <property type="match status" value="1"/>
</dbReference>
<comment type="catalytic activity">
    <reaction evidence="1">
        <text>Thiol-dependent hydrolysis of ester, thioester, amide, peptide and isopeptide bonds formed by the C-terminal Gly of ubiquitin (a 76-residue protein attached to proteins as an intracellular targeting signal).</text>
        <dbReference type="EC" id="3.4.19.12"/>
    </reaction>
</comment>
<dbReference type="InterPro" id="IPR050185">
    <property type="entry name" value="Ub_carboxyl-term_hydrolase"/>
</dbReference>
<accession>M2Y8K3</accession>
<keyword evidence="1" id="KW-0788">Thiol protease</keyword>
<dbReference type="GO" id="GO:0006508">
    <property type="term" value="P:proteolysis"/>
    <property type="evidence" value="ECO:0007669"/>
    <property type="project" value="UniProtKB-KW"/>
</dbReference>
<dbReference type="AlphaFoldDB" id="M2Y8K3"/>
<dbReference type="EMBL" id="KB454487">
    <property type="protein sequence ID" value="EME32174.1"/>
    <property type="molecule type" value="Genomic_DNA"/>
</dbReference>
<feature type="region of interest" description="Disordered" evidence="2">
    <location>
        <begin position="29"/>
        <end position="67"/>
    </location>
</feature>
<evidence type="ECO:0000256" key="2">
    <source>
        <dbReference type="SAM" id="MobiDB-lite"/>
    </source>
</evidence>
<dbReference type="InterPro" id="IPR018200">
    <property type="entry name" value="USP_CS"/>
</dbReference>
<dbReference type="GeneID" id="17090770"/>
<dbReference type="KEGG" id="gsl:Gasu_05870"/>
<dbReference type="OMA" id="HEHEITY"/>
<proteinExistence type="inferred from homology"/>
<dbReference type="GO" id="GO:0004843">
    <property type="term" value="F:cysteine-type deubiquitinase activity"/>
    <property type="evidence" value="ECO:0007669"/>
    <property type="project" value="UniProtKB-UniRule"/>
</dbReference>
<evidence type="ECO:0000313" key="4">
    <source>
        <dbReference type="EMBL" id="EME32174.1"/>
    </source>
</evidence>
<dbReference type="Gene3D" id="3.90.70.10">
    <property type="entry name" value="Cysteine proteinases"/>
    <property type="match status" value="1"/>
</dbReference>
<keyword evidence="1" id="KW-0645">Protease</keyword>
<organism evidence="4 5">
    <name type="scientific">Galdieria sulphuraria</name>
    <name type="common">Red alga</name>
    <dbReference type="NCBI Taxonomy" id="130081"/>
    <lineage>
        <taxon>Eukaryota</taxon>
        <taxon>Rhodophyta</taxon>
        <taxon>Bangiophyceae</taxon>
        <taxon>Galdieriales</taxon>
        <taxon>Galdieriaceae</taxon>
        <taxon>Galdieria</taxon>
    </lineage>
</organism>
<dbReference type="PROSITE" id="PS50235">
    <property type="entry name" value="USP_3"/>
    <property type="match status" value="1"/>
</dbReference>
<name>M2Y8K3_GALSU</name>
<dbReference type="PANTHER" id="PTHR21646:SF19">
    <property type="entry name" value="UBIQUITIN CARBOXYL-TERMINAL HYDROLASE 3"/>
    <property type="match status" value="1"/>
</dbReference>
<dbReference type="Pfam" id="PF00443">
    <property type="entry name" value="UCH"/>
    <property type="match status" value="1"/>
</dbReference>
<reference evidence="5" key="1">
    <citation type="journal article" date="2013" name="Science">
        <title>Gene transfer from bacteria and archaea facilitated evolution of an extremophilic eukaryote.</title>
        <authorList>
            <person name="Schonknecht G."/>
            <person name="Chen W.H."/>
            <person name="Ternes C.M."/>
            <person name="Barbier G.G."/>
            <person name="Shrestha R.P."/>
            <person name="Stanke M."/>
            <person name="Brautigam A."/>
            <person name="Baker B.J."/>
            <person name="Banfield J.F."/>
            <person name="Garavito R.M."/>
            <person name="Carr K."/>
            <person name="Wilkerson C."/>
            <person name="Rensing S.A."/>
            <person name="Gagneul D."/>
            <person name="Dickenson N.E."/>
            <person name="Oesterhelt C."/>
            <person name="Lercher M.J."/>
            <person name="Weber A.P."/>
        </authorList>
    </citation>
    <scope>NUCLEOTIDE SEQUENCE [LARGE SCALE GENOMIC DNA]</scope>
    <source>
        <strain evidence="5">074W</strain>
    </source>
</reference>
<keyword evidence="5" id="KW-1185">Reference proteome</keyword>
<sequence>MRTRSGREVFQGSPTTQKYLVSSVCEKNSSSFSAMKDVPSSRRGIPDESMQNKRKRKPAGKSTSTEAREVELSFCQFEKEHLSDVTDENNSLDDRNSFADDQFSNISESSTEESGSCFLYNYKKQANSPTRTMEFLTYQQTIVKDMFESCGAVGLKNLGNTCFINSVLQALSNTERFRRFVLDEVEDDLLSFIEMNPVGASQASMEANNNKKSELKVLILKELRDLLKSLWCSQNDLLVNIFEEGNQVTNGIQHETKADKTNDISQVQDCIPRQSLKRKRAKTHFVSPDGFLNAVWLAIPPFRSLQQADTQEFLHLMLNRVHFETTHLYSEASNKKWKKVRDNTKSSIRTIFGGCIETVIECIYCGEVARKEQDFLDLSLNIPKEFVHFSGRRSARLANFNTHDIDSTTEKSGSSAKTNLSSCSLYRCLDLFTEREFLAHGNKYLCPKCNDYVNAWRRCKLVKLPEVLCIHLLRVYPSQHRNRSPMKVDTHVDFPLSDLHLDNYIVDDLSLSNPKNDQNHSIYDLCAVIQHHGSGWQSGHYTAFCKHVDRRWYHFNDTKSRTCR</sequence>
<dbReference type="SUPFAM" id="SSF54001">
    <property type="entry name" value="Cysteine proteinases"/>
    <property type="match status" value="1"/>
</dbReference>
<dbReference type="EC" id="3.4.19.12" evidence="1"/>
<dbReference type="CDD" id="cd02257">
    <property type="entry name" value="Peptidase_C19"/>
    <property type="match status" value="1"/>
</dbReference>
<dbReference type="GO" id="GO:0016579">
    <property type="term" value="P:protein deubiquitination"/>
    <property type="evidence" value="ECO:0007669"/>
    <property type="project" value="InterPro"/>
</dbReference>
<keyword evidence="1 4" id="KW-0378">Hydrolase</keyword>
<dbReference type="Proteomes" id="UP000030680">
    <property type="component" value="Unassembled WGS sequence"/>
</dbReference>
<feature type="domain" description="USP" evidence="3">
    <location>
        <begin position="153"/>
        <end position="564"/>
    </location>
</feature>
<evidence type="ECO:0000259" key="3">
    <source>
        <dbReference type="PROSITE" id="PS50235"/>
    </source>
</evidence>
<dbReference type="eggNOG" id="KOG1867">
    <property type="taxonomic scope" value="Eukaryota"/>
</dbReference>
<protein>
    <recommendedName>
        <fullName evidence="1">Ubiquitin carboxyl-terminal hydrolase</fullName>
        <ecNumber evidence="1">3.4.19.12</ecNumber>
    </recommendedName>
</protein>
<gene>
    <name evidence="4" type="ORF">Gasu_05870</name>
</gene>
<dbReference type="Gramene" id="EME32174">
    <property type="protein sequence ID" value="EME32174"/>
    <property type="gene ID" value="Gasu_05870"/>
</dbReference>
<dbReference type="PANTHER" id="PTHR21646">
    <property type="entry name" value="UBIQUITIN CARBOXYL-TERMINAL HYDROLASE"/>
    <property type="match status" value="1"/>
</dbReference>
<dbReference type="InterPro" id="IPR028889">
    <property type="entry name" value="USP"/>
</dbReference>
<dbReference type="PROSITE" id="PS00973">
    <property type="entry name" value="USP_2"/>
    <property type="match status" value="1"/>
</dbReference>
<dbReference type="RefSeq" id="XP_005708694.1">
    <property type="nucleotide sequence ID" value="XM_005708637.1"/>
</dbReference>
<keyword evidence="1" id="KW-0833">Ubl conjugation pathway</keyword>
<comment type="similarity">
    <text evidence="1">Belongs to the peptidase C19 family.</text>
</comment>
<dbReference type="InterPro" id="IPR038765">
    <property type="entry name" value="Papain-like_cys_pep_sf"/>
</dbReference>
<evidence type="ECO:0000256" key="1">
    <source>
        <dbReference type="RuleBase" id="RU366025"/>
    </source>
</evidence>
<dbReference type="InterPro" id="IPR001394">
    <property type="entry name" value="Peptidase_C19_UCH"/>
</dbReference>
<evidence type="ECO:0000313" key="5">
    <source>
        <dbReference type="Proteomes" id="UP000030680"/>
    </source>
</evidence>